<organism evidence="2">
    <name type="scientific">hydrothermal vent metagenome</name>
    <dbReference type="NCBI Taxonomy" id="652676"/>
    <lineage>
        <taxon>unclassified sequences</taxon>
        <taxon>metagenomes</taxon>
        <taxon>ecological metagenomes</taxon>
    </lineage>
</organism>
<protein>
    <submittedName>
        <fullName evidence="2">Possible hydrolase</fullName>
    </submittedName>
</protein>
<feature type="non-terminal residue" evidence="2">
    <location>
        <position position="1"/>
    </location>
</feature>
<accession>A0A3B0TK47</accession>
<dbReference type="AlphaFoldDB" id="A0A3B0TK47"/>
<dbReference type="PANTHER" id="PTHR36512:SF3">
    <property type="entry name" value="BLR5678 PROTEIN"/>
    <property type="match status" value="1"/>
</dbReference>
<dbReference type="PANTHER" id="PTHR36512">
    <property type="entry name" value="D-AMINOPEPTIDASE"/>
    <property type="match status" value="1"/>
</dbReference>
<sequence length="250" mass="24979">GTRELGLFGDAIKPVTVNAIMFAGGSAFGLGAAQGIVEQIEAEGRGVPTPTGPVPIVAGAIIYDLMVGRSDVRPGPSEGLAAYVSRSADPVTMGAVGAGSGATVGKLHGIDAAVRAGIGSASLKVGDATVGALVVLNAVGDVFSLDGRRLTGTDATRTEGSEPPSGFNTTLIAVATDADVEDRNELRRLAVRCHDALGATVRPAHTRYDGDAVWVVANPGVEADIDALAEAAFGVVALAVIRAVAKGNGT</sequence>
<dbReference type="SUPFAM" id="SSF56266">
    <property type="entry name" value="DmpA/ArgJ-like"/>
    <property type="match status" value="1"/>
</dbReference>
<evidence type="ECO:0000256" key="1">
    <source>
        <dbReference type="ARBA" id="ARBA00007068"/>
    </source>
</evidence>
<dbReference type="EMBL" id="UOEI01000664">
    <property type="protein sequence ID" value="VAW08984.1"/>
    <property type="molecule type" value="Genomic_DNA"/>
</dbReference>
<dbReference type="Pfam" id="PF03576">
    <property type="entry name" value="Peptidase_S58"/>
    <property type="match status" value="1"/>
</dbReference>
<dbReference type="Gene3D" id="3.60.70.12">
    <property type="entry name" value="L-amino peptidase D-ALA esterase/amidase"/>
    <property type="match status" value="1"/>
</dbReference>
<keyword evidence="2" id="KW-0378">Hydrolase</keyword>
<dbReference type="InterPro" id="IPR016117">
    <property type="entry name" value="ArgJ-like_dom_sf"/>
</dbReference>
<comment type="similarity">
    <text evidence="1">Belongs to the peptidase S58 family.</text>
</comment>
<proteinExistence type="inferred from homology"/>
<gene>
    <name evidence="2" type="ORF">MNBD_ACTINO01-605</name>
</gene>
<evidence type="ECO:0000313" key="2">
    <source>
        <dbReference type="EMBL" id="VAW08984.1"/>
    </source>
</evidence>
<dbReference type="InterPro" id="IPR005321">
    <property type="entry name" value="Peptidase_S58_DmpA"/>
</dbReference>
<dbReference type="GO" id="GO:0004177">
    <property type="term" value="F:aminopeptidase activity"/>
    <property type="evidence" value="ECO:0007669"/>
    <property type="project" value="TreeGrafter"/>
</dbReference>
<reference evidence="2" key="1">
    <citation type="submission" date="2018-06" db="EMBL/GenBank/DDBJ databases">
        <authorList>
            <person name="Zhirakovskaya E."/>
        </authorList>
    </citation>
    <scope>NUCLEOTIDE SEQUENCE</scope>
</reference>
<name>A0A3B0TK47_9ZZZZ</name>